<sequence>MSRQQGWGSYRVPARWGLVAVLSCVAALPLVVPAQAQESGCYTQVARVALHDDSGFLNIPASINGHITRMIVDTGSEGSLLSPEAAALFETQRDKAVRTVVQGTGGVGHIVPNAIVTSFRVGKAQLGPVSVPVSALPATPRTEPAVEGLIGGDMLSGYDVEFNVAQGWLALWRADAPDCTGPVGWRYIYRAVPLMVTDHHRALARLELDGHPLWALVDSGARSRIVSETAAIRVGVPESTLQTDPGGLTQGVDGHSQQYHWHRFHRLQIGQEREEAPVLTVMPLKDTADMLLGADWFATHRVWISYRTHTLYVMPSQRGGGQGGL</sequence>
<keyword evidence="2" id="KW-0645">Protease</keyword>
<evidence type="ECO:0000256" key="1">
    <source>
        <dbReference type="ARBA" id="ARBA00009136"/>
    </source>
</evidence>
<dbReference type="Pfam" id="PF13650">
    <property type="entry name" value="Asp_protease_2"/>
    <property type="match status" value="2"/>
</dbReference>
<accession>A0A5C1YQE4</accession>
<dbReference type="SUPFAM" id="SSF50630">
    <property type="entry name" value="Acid proteases"/>
    <property type="match status" value="2"/>
</dbReference>
<dbReference type="AlphaFoldDB" id="A0A5C1YQE4"/>
<dbReference type="KEGG" id="acek:FLP30_09450"/>
<organism evidence="5 6">
    <name type="scientific">Acetobacter vaccinii</name>
    <dbReference type="NCBI Taxonomy" id="2592655"/>
    <lineage>
        <taxon>Bacteria</taxon>
        <taxon>Pseudomonadati</taxon>
        <taxon>Pseudomonadota</taxon>
        <taxon>Alphaproteobacteria</taxon>
        <taxon>Acetobacterales</taxon>
        <taxon>Acetobacteraceae</taxon>
        <taxon>Acetobacter</taxon>
    </lineage>
</organism>
<evidence type="ECO:0000256" key="4">
    <source>
        <dbReference type="ARBA" id="ARBA00022801"/>
    </source>
</evidence>
<dbReference type="PANTHER" id="PTHR12917:SF1">
    <property type="entry name" value="AT13091P"/>
    <property type="match status" value="1"/>
</dbReference>
<protein>
    <recommendedName>
        <fullName evidence="7">Peptidase A2 domain-containing protein</fullName>
    </recommendedName>
</protein>
<comment type="similarity">
    <text evidence="1">Belongs to the DDI1 family.</text>
</comment>
<name>A0A5C1YQE4_9PROT</name>
<dbReference type="GO" id="GO:0004190">
    <property type="term" value="F:aspartic-type endopeptidase activity"/>
    <property type="evidence" value="ECO:0007669"/>
    <property type="project" value="UniProtKB-KW"/>
</dbReference>
<dbReference type="Gene3D" id="2.40.70.10">
    <property type="entry name" value="Acid Proteases"/>
    <property type="match status" value="2"/>
</dbReference>
<dbReference type="GO" id="GO:0006508">
    <property type="term" value="P:proteolysis"/>
    <property type="evidence" value="ECO:0007669"/>
    <property type="project" value="UniProtKB-KW"/>
</dbReference>
<reference evidence="5 6" key="1">
    <citation type="submission" date="2019-09" db="EMBL/GenBank/DDBJ databases">
        <title>Genome sequencing of strain KACC 21233.</title>
        <authorList>
            <person name="Heo J."/>
            <person name="Kim S.-J."/>
            <person name="Kim J.-S."/>
            <person name="Hong S.-B."/>
            <person name="Kwon S.-W."/>
        </authorList>
    </citation>
    <scope>NUCLEOTIDE SEQUENCE [LARGE SCALE GENOMIC DNA]</scope>
    <source>
        <strain evidence="5 6">KACC 21233</strain>
    </source>
</reference>
<keyword evidence="6" id="KW-1185">Reference proteome</keyword>
<dbReference type="RefSeq" id="WP_149279609.1">
    <property type="nucleotide sequence ID" value="NZ_CP043506.1"/>
</dbReference>
<gene>
    <name evidence="5" type="ORF">FLP30_09450</name>
</gene>
<evidence type="ECO:0000313" key="5">
    <source>
        <dbReference type="EMBL" id="QEO17933.1"/>
    </source>
</evidence>
<dbReference type="InterPro" id="IPR021109">
    <property type="entry name" value="Peptidase_aspartic_dom_sf"/>
</dbReference>
<dbReference type="PANTHER" id="PTHR12917">
    <property type="entry name" value="ASPARTYL PROTEASE DDI-RELATED"/>
    <property type="match status" value="1"/>
</dbReference>
<evidence type="ECO:0000313" key="6">
    <source>
        <dbReference type="Proteomes" id="UP000324536"/>
    </source>
</evidence>
<evidence type="ECO:0000256" key="2">
    <source>
        <dbReference type="ARBA" id="ARBA00022670"/>
    </source>
</evidence>
<dbReference type="InterPro" id="IPR034122">
    <property type="entry name" value="Retropepsin-like_bacterial"/>
</dbReference>
<dbReference type="EMBL" id="CP043506">
    <property type="protein sequence ID" value="QEO17933.1"/>
    <property type="molecule type" value="Genomic_DNA"/>
</dbReference>
<keyword evidence="3" id="KW-0064">Aspartyl protease</keyword>
<dbReference type="OrthoDB" id="7274117at2"/>
<proteinExistence type="inferred from homology"/>
<keyword evidence="4" id="KW-0378">Hydrolase</keyword>
<dbReference type="Proteomes" id="UP000324536">
    <property type="component" value="Chromosome"/>
</dbReference>
<evidence type="ECO:0008006" key="7">
    <source>
        <dbReference type="Google" id="ProtNLM"/>
    </source>
</evidence>
<evidence type="ECO:0000256" key="3">
    <source>
        <dbReference type="ARBA" id="ARBA00022750"/>
    </source>
</evidence>
<dbReference type="CDD" id="cd05483">
    <property type="entry name" value="retropepsin_like_bacteria"/>
    <property type="match status" value="1"/>
</dbReference>